<evidence type="ECO:0000256" key="1">
    <source>
        <dbReference type="SAM" id="MobiDB-lite"/>
    </source>
</evidence>
<feature type="region of interest" description="Disordered" evidence="1">
    <location>
        <begin position="73"/>
        <end position="123"/>
    </location>
</feature>
<keyword evidence="2" id="KW-1133">Transmembrane helix</keyword>
<accession>A0A087EEE3</accession>
<organism evidence="3 4">
    <name type="scientific">Bifidobacterium tsurumiense</name>
    <dbReference type="NCBI Taxonomy" id="356829"/>
    <lineage>
        <taxon>Bacteria</taxon>
        <taxon>Bacillati</taxon>
        <taxon>Actinomycetota</taxon>
        <taxon>Actinomycetes</taxon>
        <taxon>Bifidobacteriales</taxon>
        <taxon>Bifidobacteriaceae</taxon>
        <taxon>Bifidobacterium</taxon>
    </lineage>
</organism>
<dbReference type="Proteomes" id="UP000029080">
    <property type="component" value="Unassembled WGS sequence"/>
</dbReference>
<feature type="transmembrane region" description="Helical" evidence="2">
    <location>
        <begin position="145"/>
        <end position="162"/>
    </location>
</feature>
<protein>
    <submittedName>
        <fullName evidence="3">Uncharacterized protein</fullName>
    </submittedName>
</protein>
<dbReference type="RefSeq" id="WP_026641881.1">
    <property type="nucleotide sequence ID" value="NZ_JGZU01000009.1"/>
</dbReference>
<evidence type="ECO:0000313" key="4">
    <source>
        <dbReference type="Proteomes" id="UP000029080"/>
    </source>
</evidence>
<evidence type="ECO:0000313" key="3">
    <source>
        <dbReference type="EMBL" id="KFJ06144.1"/>
    </source>
</evidence>
<gene>
    <name evidence="3" type="ORF">BITS_1013</name>
</gene>
<feature type="compositionally biased region" description="Polar residues" evidence="1">
    <location>
        <begin position="114"/>
        <end position="123"/>
    </location>
</feature>
<keyword evidence="4" id="KW-1185">Reference proteome</keyword>
<keyword evidence="2" id="KW-0472">Membrane</keyword>
<reference evidence="3 4" key="1">
    <citation type="submission" date="2014-03" db="EMBL/GenBank/DDBJ databases">
        <title>Genomics of Bifidobacteria.</title>
        <authorList>
            <person name="Ventura M."/>
            <person name="Milani C."/>
            <person name="Lugli G.A."/>
        </authorList>
    </citation>
    <scope>NUCLEOTIDE SEQUENCE [LARGE SCALE GENOMIC DNA]</scope>
    <source>
        <strain evidence="3 4">JCM 13495</strain>
    </source>
</reference>
<sequence>MKVRWSDDTVTDELVSWDDFDSQLLSKPGAFDVKGVVTVSSKSLSVTADSATNTCAADESLVTYDVVAHITVVEQQTETDPGSGTGDGNQQGGSDGSQGSNNGHGDGSGDGQDLNQNGDTTNDANDKVLVVKKRHKQLANTGAEVGLVLAFAVLAAASGVMLRRRSTRA</sequence>
<proteinExistence type="predicted"/>
<dbReference type="AlphaFoldDB" id="A0A087EEE3"/>
<keyword evidence="2" id="KW-0812">Transmembrane</keyword>
<dbReference type="EMBL" id="JGZU01000009">
    <property type="protein sequence ID" value="KFJ06144.1"/>
    <property type="molecule type" value="Genomic_DNA"/>
</dbReference>
<name>A0A087EEE3_9BIFI</name>
<feature type="compositionally biased region" description="Gly residues" evidence="1">
    <location>
        <begin position="83"/>
        <end position="110"/>
    </location>
</feature>
<evidence type="ECO:0000256" key="2">
    <source>
        <dbReference type="SAM" id="Phobius"/>
    </source>
</evidence>
<comment type="caution">
    <text evidence="3">The sequence shown here is derived from an EMBL/GenBank/DDBJ whole genome shotgun (WGS) entry which is preliminary data.</text>
</comment>